<feature type="transmembrane region" description="Helical" evidence="1">
    <location>
        <begin position="366"/>
        <end position="385"/>
    </location>
</feature>
<protein>
    <submittedName>
        <fullName evidence="4">Uncharacterized protein</fullName>
    </submittedName>
</protein>
<sequence length="420" mass="45250">MDDLSLFLRFVVALAISVLMGLQREFAYEQHDRELPTGVRTFALMGLIGCSTAFISDTLSSPLPFIIALGVVGAFLAVNYYIEAAQGQVGLTTKMASIFTVIIGGMAYWSQIEVPIALGVVATFLLSAKIELHSFVQHLKREDVVAALKFAVISAVILPVFPDRSFGPEPFNIFNPFKLWLFVVFISGISFIGYVMIKIVGSKKGIGITGFFGGIASSTAVTLSFTQRSVENQEYSTSFAFAIVLAWTIMFIRLLAVVAFLNVSLVPLLVMPVVVSVIVGLSYCIYLFKSQSYGQQKEDVAFTNPFEVVPAVKFVLIFIVILLVSKVAQLYWGNFGVYISSFFAGLADVDAIAFSMAKLSKGPEGLTIAIASKAIVLAAVANTLVKGTIVCVSGAPALRKAILPGFILITVAATAVIFFM</sequence>
<evidence type="ECO:0000313" key="5">
    <source>
        <dbReference type="Proteomes" id="UP000179243"/>
    </source>
</evidence>
<gene>
    <name evidence="4" type="ORF">A2519_16475</name>
</gene>
<name>A0A1F7F6S1_UNCRA</name>
<evidence type="ECO:0000259" key="2">
    <source>
        <dbReference type="Pfam" id="PF02308"/>
    </source>
</evidence>
<dbReference type="Proteomes" id="UP000179243">
    <property type="component" value="Unassembled WGS sequence"/>
</dbReference>
<dbReference type="InterPro" id="IPR025105">
    <property type="entry name" value="DUF4010"/>
</dbReference>
<feature type="transmembrane region" description="Helical" evidence="1">
    <location>
        <begin position="268"/>
        <end position="288"/>
    </location>
</feature>
<dbReference type="PANTHER" id="PTHR39084:SF1">
    <property type="entry name" value="DUF4010 DOMAIN-CONTAINING PROTEIN"/>
    <property type="match status" value="1"/>
</dbReference>
<feature type="domain" description="DUF4010" evidence="3">
    <location>
        <begin position="184"/>
        <end position="394"/>
    </location>
</feature>
<dbReference type="Pfam" id="PF02308">
    <property type="entry name" value="MgtC"/>
    <property type="match status" value="1"/>
</dbReference>
<dbReference type="AlphaFoldDB" id="A0A1F7F6S1"/>
<feature type="transmembrane region" description="Helical" evidence="1">
    <location>
        <begin position="144"/>
        <end position="162"/>
    </location>
</feature>
<dbReference type="InterPro" id="IPR049177">
    <property type="entry name" value="MgtC_SapB_SrpB_YhiD_N"/>
</dbReference>
<dbReference type="Pfam" id="PF13194">
    <property type="entry name" value="DUF4010"/>
    <property type="match status" value="1"/>
</dbReference>
<evidence type="ECO:0000256" key="1">
    <source>
        <dbReference type="SAM" id="Phobius"/>
    </source>
</evidence>
<proteinExistence type="predicted"/>
<evidence type="ECO:0000313" key="4">
    <source>
        <dbReference type="EMBL" id="OGK02272.1"/>
    </source>
</evidence>
<keyword evidence="1" id="KW-0812">Transmembrane</keyword>
<evidence type="ECO:0000259" key="3">
    <source>
        <dbReference type="Pfam" id="PF13194"/>
    </source>
</evidence>
<feature type="domain" description="MgtC/SapB/SrpB/YhiD N-terminal" evidence="2">
    <location>
        <begin position="11"/>
        <end position="134"/>
    </location>
</feature>
<feature type="transmembrane region" description="Helical" evidence="1">
    <location>
        <begin position="397"/>
        <end position="419"/>
    </location>
</feature>
<comment type="caution">
    <text evidence="4">The sequence shown here is derived from an EMBL/GenBank/DDBJ whole genome shotgun (WGS) entry which is preliminary data.</text>
</comment>
<dbReference type="EMBL" id="MFYX01000110">
    <property type="protein sequence ID" value="OGK02272.1"/>
    <property type="molecule type" value="Genomic_DNA"/>
</dbReference>
<organism evidence="4 5">
    <name type="scientific">Candidatus Raymondbacteria bacterium RIFOXYD12_FULL_49_13</name>
    <dbReference type="NCBI Taxonomy" id="1817890"/>
    <lineage>
        <taxon>Bacteria</taxon>
        <taxon>Raymondiibacteriota</taxon>
    </lineage>
</organism>
<dbReference type="PANTHER" id="PTHR39084">
    <property type="entry name" value="MEMBRANE PROTEIN-RELATED"/>
    <property type="match status" value="1"/>
</dbReference>
<feature type="transmembrane region" description="Helical" evidence="1">
    <location>
        <begin position="238"/>
        <end position="261"/>
    </location>
</feature>
<feature type="transmembrane region" description="Helical" evidence="1">
    <location>
        <begin position="62"/>
        <end position="82"/>
    </location>
</feature>
<feature type="transmembrane region" description="Helical" evidence="1">
    <location>
        <begin position="206"/>
        <end position="226"/>
    </location>
</feature>
<feature type="transmembrane region" description="Helical" evidence="1">
    <location>
        <begin position="335"/>
        <end position="354"/>
    </location>
</feature>
<feature type="transmembrane region" description="Helical" evidence="1">
    <location>
        <begin position="35"/>
        <end position="56"/>
    </location>
</feature>
<feature type="transmembrane region" description="Helical" evidence="1">
    <location>
        <begin position="308"/>
        <end position="328"/>
    </location>
</feature>
<keyword evidence="1" id="KW-0472">Membrane</keyword>
<keyword evidence="1" id="KW-1133">Transmembrane helix</keyword>
<feature type="transmembrane region" description="Helical" evidence="1">
    <location>
        <begin position="177"/>
        <end position="197"/>
    </location>
</feature>
<reference evidence="4 5" key="1">
    <citation type="journal article" date="2016" name="Nat. Commun.">
        <title>Thousands of microbial genomes shed light on interconnected biogeochemical processes in an aquifer system.</title>
        <authorList>
            <person name="Anantharaman K."/>
            <person name="Brown C.T."/>
            <person name="Hug L.A."/>
            <person name="Sharon I."/>
            <person name="Castelle C.J."/>
            <person name="Probst A.J."/>
            <person name="Thomas B.C."/>
            <person name="Singh A."/>
            <person name="Wilkins M.J."/>
            <person name="Karaoz U."/>
            <person name="Brodie E.L."/>
            <person name="Williams K.H."/>
            <person name="Hubbard S.S."/>
            <person name="Banfield J.F."/>
        </authorList>
    </citation>
    <scope>NUCLEOTIDE SEQUENCE [LARGE SCALE GENOMIC DNA]</scope>
</reference>
<accession>A0A1F7F6S1</accession>
<feature type="transmembrane region" description="Helical" evidence="1">
    <location>
        <begin position="6"/>
        <end position="23"/>
    </location>
</feature>